<comment type="caution">
    <text evidence="3">The sequence shown here is derived from an EMBL/GenBank/DDBJ whole genome shotgun (WGS) entry which is preliminary data.</text>
</comment>
<feature type="signal peptide" evidence="1">
    <location>
        <begin position="1"/>
        <end position="25"/>
    </location>
</feature>
<gene>
    <name evidence="3" type="ORF">MINT15_39520</name>
</gene>
<sequence length="315" mass="35529">MRFRPRVLVTTLLTVVLAALPAACALPQGFQDNDSTEDEVRLVQQPWEDLIVENEIVSQVLSRLGYRARVHELSVPLGAQALANGQADAYLGNWWPSQRPVYQQYLRQGRIEVASTMVTGAQYAPVVPDYVVREHGVRSLADLAEKAHLFDHEILGIEPGTPGNQYILDAIRDDSYGLGDWSLVQSSTAAMLSEVERRTSERKPVVFLGWSPHWMNVEWNLHYLDDPQGIWPGSGEIRVVFNEDFAEKNPDIAKFLSQIRIDRDTASDWIHRLSKEKVPAKQIAHEWIRAHPDEVRTWLRGVRTADGEPASAAIP</sequence>
<dbReference type="AlphaFoldDB" id="A0A837D8N6"/>
<dbReference type="InterPro" id="IPR017783">
    <property type="entry name" value="ABC_choline_sub-bd"/>
</dbReference>
<dbReference type="Gene3D" id="3.40.190.10">
    <property type="entry name" value="Periplasmic binding protein-like II"/>
    <property type="match status" value="1"/>
</dbReference>
<dbReference type="GO" id="GO:0042597">
    <property type="term" value="C:periplasmic space"/>
    <property type="evidence" value="ECO:0007669"/>
    <property type="project" value="InterPro"/>
</dbReference>
<dbReference type="GO" id="GO:0022857">
    <property type="term" value="F:transmembrane transporter activity"/>
    <property type="evidence" value="ECO:0007669"/>
    <property type="project" value="InterPro"/>
</dbReference>
<dbReference type="GO" id="GO:0043190">
    <property type="term" value="C:ATP-binding cassette (ABC) transporter complex"/>
    <property type="evidence" value="ECO:0007669"/>
    <property type="project" value="InterPro"/>
</dbReference>
<proteinExistence type="predicted"/>
<evidence type="ECO:0000313" key="3">
    <source>
        <dbReference type="EMBL" id="KHF42146.1"/>
    </source>
</evidence>
<protein>
    <submittedName>
        <fullName evidence="3">ABC-type proline/glycine betaine transport system, periplasmic component</fullName>
    </submittedName>
</protein>
<keyword evidence="1" id="KW-0732">Signal</keyword>
<reference evidence="3 4" key="1">
    <citation type="submission" date="2014-10" db="EMBL/GenBank/DDBJ databases">
        <title>Genome sequence of Micropolyspora internatus JCM3315.</title>
        <authorList>
            <person name="Shin S.-K."/>
            <person name="Yi H."/>
        </authorList>
    </citation>
    <scope>NUCLEOTIDE SEQUENCE [LARGE SCALE GENOMIC DNA]</scope>
    <source>
        <strain evidence="3 4">JCM 3315</strain>
    </source>
</reference>
<dbReference type="OrthoDB" id="9787902at2"/>
<evidence type="ECO:0000313" key="4">
    <source>
        <dbReference type="Proteomes" id="UP000030848"/>
    </source>
</evidence>
<dbReference type="GO" id="GO:0015871">
    <property type="term" value="P:choline transport"/>
    <property type="evidence" value="ECO:0007669"/>
    <property type="project" value="InterPro"/>
</dbReference>
<dbReference type="CDD" id="cd13640">
    <property type="entry name" value="PBP2_ChoX"/>
    <property type="match status" value="1"/>
</dbReference>
<dbReference type="SUPFAM" id="SSF53850">
    <property type="entry name" value="Periplasmic binding protein-like II"/>
    <property type="match status" value="1"/>
</dbReference>
<accession>A0A837D8N6</accession>
<dbReference type="Pfam" id="PF04069">
    <property type="entry name" value="OpuAC"/>
    <property type="match status" value="1"/>
</dbReference>
<dbReference type="InterPro" id="IPR007210">
    <property type="entry name" value="ABC_Gly_betaine_transp_sub-bd"/>
</dbReference>
<name>A0A837D8N6_9PSEU</name>
<feature type="domain" description="ABC-type glycine betaine transport system substrate-binding" evidence="2">
    <location>
        <begin position="39"/>
        <end position="289"/>
    </location>
</feature>
<dbReference type="Proteomes" id="UP000030848">
    <property type="component" value="Unassembled WGS sequence"/>
</dbReference>
<dbReference type="RefSeq" id="WP_082002442.1">
    <property type="nucleotide sequence ID" value="NZ_DAHVQW010000067.1"/>
</dbReference>
<evidence type="ECO:0000256" key="1">
    <source>
        <dbReference type="SAM" id="SignalP"/>
    </source>
</evidence>
<feature type="chain" id="PRO_5032653835" evidence="1">
    <location>
        <begin position="26"/>
        <end position="315"/>
    </location>
</feature>
<dbReference type="Gene3D" id="3.40.190.100">
    <property type="entry name" value="Glycine betaine-binding periplasmic protein, domain 2"/>
    <property type="match status" value="1"/>
</dbReference>
<dbReference type="EMBL" id="JRZE01000008">
    <property type="protein sequence ID" value="KHF42146.1"/>
    <property type="molecule type" value="Genomic_DNA"/>
</dbReference>
<evidence type="ECO:0000259" key="2">
    <source>
        <dbReference type="Pfam" id="PF04069"/>
    </source>
</evidence>
<organism evidence="3 4">
    <name type="scientific">Saccharomonospora viridis</name>
    <dbReference type="NCBI Taxonomy" id="1852"/>
    <lineage>
        <taxon>Bacteria</taxon>
        <taxon>Bacillati</taxon>
        <taxon>Actinomycetota</taxon>
        <taxon>Actinomycetes</taxon>
        <taxon>Pseudonocardiales</taxon>
        <taxon>Pseudonocardiaceae</taxon>
        <taxon>Saccharomonospora</taxon>
    </lineage>
</organism>
<dbReference type="GO" id="GO:0033265">
    <property type="term" value="F:choline binding"/>
    <property type="evidence" value="ECO:0007669"/>
    <property type="project" value="InterPro"/>
</dbReference>